<sequence>MCNCGIST</sequence>
<dbReference type="EMBL" id="JRRC01090973">
    <property type="protein sequence ID" value="KHF99705.1"/>
    <property type="molecule type" value="Genomic_DNA"/>
</dbReference>
<organism evidence="1 2">
    <name type="scientific">Gossypium arboreum</name>
    <name type="common">Tree cotton</name>
    <name type="synonym">Gossypium nanking</name>
    <dbReference type="NCBI Taxonomy" id="29729"/>
    <lineage>
        <taxon>Eukaryota</taxon>
        <taxon>Viridiplantae</taxon>
        <taxon>Streptophyta</taxon>
        <taxon>Embryophyta</taxon>
        <taxon>Tracheophyta</taxon>
        <taxon>Spermatophyta</taxon>
        <taxon>Magnoliopsida</taxon>
        <taxon>eudicotyledons</taxon>
        <taxon>Gunneridae</taxon>
        <taxon>Pentapetalae</taxon>
        <taxon>rosids</taxon>
        <taxon>malvids</taxon>
        <taxon>Malvales</taxon>
        <taxon>Malvaceae</taxon>
        <taxon>Malvoideae</taxon>
        <taxon>Gossypium</taxon>
    </lineage>
</organism>
<name>A0A0B0MLA3_GOSAR</name>
<dbReference type="Proteomes" id="UP000032142">
    <property type="component" value="Unassembled WGS sequence"/>
</dbReference>
<proteinExistence type="predicted"/>
<protein>
    <submittedName>
        <fullName evidence="1">Uncharacterized protein</fullName>
    </submittedName>
</protein>
<keyword evidence="2" id="KW-1185">Reference proteome</keyword>
<comment type="caution">
    <text evidence="1">The sequence shown here is derived from an EMBL/GenBank/DDBJ whole genome shotgun (WGS) entry which is preliminary data.</text>
</comment>
<gene>
    <name evidence="1" type="ORF">F383_38612</name>
</gene>
<reference evidence="2" key="1">
    <citation type="submission" date="2014-09" db="EMBL/GenBank/DDBJ databases">
        <authorList>
            <person name="Mudge J."/>
            <person name="Ramaraj T."/>
            <person name="Lindquist I.E."/>
            <person name="Bharti A.K."/>
            <person name="Sundararajan A."/>
            <person name="Cameron C.T."/>
            <person name="Woodward J.E."/>
            <person name="May G.D."/>
            <person name="Brubaker C."/>
            <person name="Broadhvest J."/>
            <person name="Wilkins T.A."/>
        </authorList>
    </citation>
    <scope>NUCLEOTIDE SEQUENCE</scope>
    <source>
        <strain evidence="2">cv. AKA8401</strain>
    </source>
</reference>
<evidence type="ECO:0000313" key="1">
    <source>
        <dbReference type="EMBL" id="KHF99705.1"/>
    </source>
</evidence>
<evidence type="ECO:0000313" key="2">
    <source>
        <dbReference type="Proteomes" id="UP000032142"/>
    </source>
</evidence>
<accession>A0A0B0MLA3</accession>